<reference evidence="3 6" key="1">
    <citation type="submission" date="2014-12" db="EMBL/GenBank/DDBJ databases">
        <title>Draft genome sequences of 10 type strains of Lactococcus.</title>
        <authorList>
            <person name="Sun Z."/>
            <person name="Zhong Z."/>
            <person name="Liu W."/>
            <person name="Zhang W."/>
            <person name="Zhang H."/>
        </authorList>
    </citation>
    <scope>NUCLEOTIDE SEQUENCE [LARGE SCALE GENOMIC DNA]</scope>
    <source>
        <strain evidence="3 6">DSM 22330</strain>
    </source>
</reference>
<accession>A0A1K2HA19</accession>
<dbReference type="EMBL" id="JXJT01000006">
    <property type="protein sequence ID" value="PCS04048.1"/>
    <property type="molecule type" value="Genomic_DNA"/>
</dbReference>
<dbReference type="EMBL" id="FPKS01000003">
    <property type="protein sequence ID" value="SFZ73353.1"/>
    <property type="molecule type" value="Genomic_DNA"/>
</dbReference>
<dbReference type="GO" id="GO:0008289">
    <property type="term" value="F:lipid binding"/>
    <property type="evidence" value="ECO:0007669"/>
    <property type="project" value="UniProtKB-KW"/>
</dbReference>
<dbReference type="NCBIfam" id="TIGR00762">
    <property type="entry name" value="DegV"/>
    <property type="match status" value="1"/>
</dbReference>
<dbReference type="InterPro" id="IPR043168">
    <property type="entry name" value="DegV_C"/>
</dbReference>
<keyword evidence="2" id="KW-0446">Lipid-binding</keyword>
<dbReference type="SUPFAM" id="SSF82549">
    <property type="entry name" value="DAK1/DegV-like"/>
    <property type="match status" value="1"/>
</dbReference>
<dbReference type="Proteomes" id="UP000218979">
    <property type="component" value="Unassembled WGS sequence"/>
</dbReference>
<evidence type="ECO:0000313" key="3">
    <source>
        <dbReference type="EMBL" id="PCS04048.1"/>
    </source>
</evidence>
<name>A0A1K2HA19_9LACT</name>
<dbReference type="InterPro" id="IPR050270">
    <property type="entry name" value="DegV_domain_contain"/>
</dbReference>
<dbReference type="RefSeq" id="WP_031365443.1">
    <property type="nucleotide sequence ID" value="NZ_FPKS01000003.1"/>
</dbReference>
<evidence type="ECO:0000313" key="6">
    <source>
        <dbReference type="Proteomes" id="UP000218979"/>
    </source>
</evidence>
<dbReference type="PROSITE" id="PS51482">
    <property type="entry name" value="DEGV"/>
    <property type="match status" value="1"/>
</dbReference>
<organism evidence="4 5">
    <name type="scientific">Pseudolactococcus chungangensis CAU 28 = DSM 22330</name>
    <dbReference type="NCBI Taxonomy" id="1122154"/>
    <lineage>
        <taxon>Bacteria</taxon>
        <taxon>Bacillati</taxon>
        <taxon>Bacillota</taxon>
        <taxon>Bacilli</taxon>
        <taxon>Lactobacillales</taxon>
        <taxon>Streptococcaceae</taxon>
        <taxon>Pseudolactococcus</taxon>
    </lineage>
</organism>
<evidence type="ECO:0000313" key="5">
    <source>
        <dbReference type="Proteomes" id="UP000185655"/>
    </source>
</evidence>
<dbReference type="OrthoDB" id="9775494at2"/>
<dbReference type="Proteomes" id="UP000185655">
    <property type="component" value="Unassembled WGS sequence"/>
</dbReference>
<dbReference type="AlphaFoldDB" id="A0A1K2HA19"/>
<dbReference type="PANTHER" id="PTHR33434:SF2">
    <property type="entry name" value="FATTY ACID-BINDING PROTEIN TM_1468"/>
    <property type="match status" value="1"/>
</dbReference>
<dbReference type="STRING" id="1122154.SAMN02746068_00852"/>
<gene>
    <name evidence="3" type="ORF">RR45_GL001867</name>
    <name evidence="4" type="ORF">SAMN02746068_00852</name>
</gene>
<reference evidence="4 5" key="2">
    <citation type="submission" date="2016-11" db="EMBL/GenBank/DDBJ databases">
        <authorList>
            <person name="Jaros S."/>
            <person name="Januszkiewicz K."/>
            <person name="Wedrychowicz H."/>
        </authorList>
    </citation>
    <scope>NUCLEOTIDE SEQUENCE [LARGE SCALE GENOMIC DNA]</scope>
    <source>
        <strain evidence="4 5">DSM 22330</strain>
    </source>
</reference>
<evidence type="ECO:0000313" key="4">
    <source>
        <dbReference type="EMBL" id="SFZ73353.1"/>
    </source>
</evidence>
<dbReference type="Gene3D" id="3.30.1180.10">
    <property type="match status" value="1"/>
</dbReference>
<dbReference type="Gene3D" id="3.40.50.10170">
    <property type="match status" value="1"/>
</dbReference>
<evidence type="ECO:0000256" key="1">
    <source>
        <dbReference type="ARBA" id="ARBA00003238"/>
    </source>
</evidence>
<dbReference type="PANTHER" id="PTHR33434">
    <property type="entry name" value="DEGV DOMAIN-CONTAINING PROTEIN DR_1986-RELATED"/>
    <property type="match status" value="1"/>
</dbReference>
<dbReference type="Pfam" id="PF02645">
    <property type="entry name" value="DegV"/>
    <property type="match status" value="1"/>
</dbReference>
<comment type="function">
    <text evidence="1">May bind long-chain fatty acids, such as palmitate, and may play a role in lipid transport or fatty acid metabolism.</text>
</comment>
<evidence type="ECO:0000256" key="2">
    <source>
        <dbReference type="ARBA" id="ARBA00023121"/>
    </source>
</evidence>
<keyword evidence="6" id="KW-1185">Reference proteome</keyword>
<dbReference type="InterPro" id="IPR003797">
    <property type="entry name" value="DegV"/>
</dbReference>
<proteinExistence type="predicted"/>
<protein>
    <submittedName>
        <fullName evidence="4">EDD domain protein, DegV family</fullName>
    </submittedName>
</protein>
<sequence length="281" mass="31227">MKTAIITDSSAYLRDEIKEKANVFVLDVPVFIAGETYIEGKNLTAQAFYDKMAATEALPKTSQPSISDLVSQLEKLQADGYTHVIGLFLSSGISGFWQNIQYLKDEFPDLTLFFPDTLITSAPLGYMVEMTYNMIKTNAPFDFITSELTEMINQTTAFIIVDDLDHLVKGGRLSNSAAMIGNLLNIKPILRFDEEGKIVVYEKIRTSKKAFKRLYKILAENTKDRDYKVYVIHSNIPEKAHDVAEELTSKGFDVSIATFGAVIGTHLGEGALGFGISPKLK</sequence>